<feature type="transmembrane region" description="Helical" evidence="14">
    <location>
        <begin position="449"/>
        <end position="471"/>
    </location>
</feature>
<name>A0A2R3Z4D3_9FLAO</name>
<keyword evidence="5" id="KW-1003">Cell membrane</keyword>
<evidence type="ECO:0000256" key="11">
    <source>
        <dbReference type="ARBA" id="ARBA00023251"/>
    </source>
</evidence>
<dbReference type="InterPro" id="IPR016181">
    <property type="entry name" value="Acyl_CoA_acyltransferase"/>
</dbReference>
<feature type="transmembrane region" description="Helical" evidence="14">
    <location>
        <begin position="395"/>
        <end position="412"/>
    </location>
</feature>
<dbReference type="GO" id="GO:0005886">
    <property type="term" value="C:plasma membrane"/>
    <property type="evidence" value="ECO:0007669"/>
    <property type="project" value="UniProtKB-SubCell"/>
</dbReference>
<keyword evidence="10 14" id="KW-0472">Membrane</keyword>
<dbReference type="RefSeq" id="WP_107011897.1">
    <property type="nucleotide sequence ID" value="NZ_CP028136.1"/>
</dbReference>
<evidence type="ECO:0000256" key="12">
    <source>
        <dbReference type="ARBA" id="ARBA00031899"/>
    </source>
</evidence>
<feature type="transmembrane region" description="Helical" evidence="14">
    <location>
        <begin position="166"/>
        <end position="187"/>
    </location>
</feature>
<dbReference type="PANTHER" id="PTHR34697:SF2">
    <property type="entry name" value="PHOSPHATIDYLGLYCEROL LYSYLTRANSFERASE"/>
    <property type="match status" value="1"/>
</dbReference>
<dbReference type="KEGG" id="grs:C7S20_07455"/>
<evidence type="ECO:0000256" key="13">
    <source>
        <dbReference type="ARBA" id="ARBA00047540"/>
    </source>
</evidence>
<dbReference type="InterPro" id="IPR022791">
    <property type="entry name" value="L-PG_synthase/AglD"/>
</dbReference>
<evidence type="ECO:0000313" key="17">
    <source>
        <dbReference type="Proteomes" id="UP000241507"/>
    </source>
</evidence>
<feature type="domain" description="Phosphatidylglycerol lysyltransferase C-terminal" evidence="15">
    <location>
        <begin position="551"/>
        <end position="842"/>
    </location>
</feature>
<keyword evidence="11" id="KW-0046">Antibiotic resistance</keyword>
<accession>A0A2R3Z4D3</accession>
<feature type="transmembrane region" description="Helical" evidence="14">
    <location>
        <begin position="16"/>
        <end position="34"/>
    </location>
</feature>
<organism evidence="16 17">
    <name type="scientific">Christiangramia fulva</name>
    <dbReference type="NCBI Taxonomy" id="2126553"/>
    <lineage>
        <taxon>Bacteria</taxon>
        <taxon>Pseudomonadati</taxon>
        <taxon>Bacteroidota</taxon>
        <taxon>Flavobacteriia</taxon>
        <taxon>Flavobacteriales</taxon>
        <taxon>Flavobacteriaceae</taxon>
        <taxon>Christiangramia</taxon>
    </lineage>
</organism>
<reference evidence="17" key="1">
    <citation type="submission" date="2018-03" db="EMBL/GenBank/DDBJ databases">
        <title>Gramella fulva sp. nov., isolated from a dry surface of tidal flat.</title>
        <authorList>
            <person name="Hwang S.H."/>
            <person name="Hwang W.M."/>
            <person name="Kang K."/>
            <person name="Ahn T.-Y."/>
        </authorList>
    </citation>
    <scope>NUCLEOTIDE SEQUENCE [LARGE SCALE GENOMIC DNA]</scope>
    <source>
        <strain evidence="17">SH35</strain>
    </source>
</reference>
<dbReference type="EMBL" id="CP028136">
    <property type="protein sequence ID" value="AVR45119.1"/>
    <property type="molecule type" value="Genomic_DNA"/>
</dbReference>
<evidence type="ECO:0000256" key="5">
    <source>
        <dbReference type="ARBA" id="ARBA00022475"/>
    </source>
</evidence>
<dbReference type="Pfam" id="PF03706">
    <property type="entry name" value="LPG_synthase_TM"/>
    <property type="match status" value="1"/>
</dbReference>
<dbReference type="GO" id="GO:0006629">
    <property type="term" value="P:lipid metabolic process"/>
    <property type="evidence" value="ECO:0007669"/>
    <property type="project" value="UniProtKB-KW"/>
</dbReference>
<dbReference type="SUPFAM" id="SSF55729">
    <property type="entry name" value="Acyl-CoA N-acyltransferases (Nat)"/>
    <property type="match status" value="1"/>
</dbReference>
<evidence type="ECO:0000256" key="14">
    <source>
        <dbReference type="SAM" id="Phobius"/>
    </source>
</evidence>
<dbReference type="EC" id="2.3.2.3" evidence="3"/>
<feature type="transmembrane region" description="Helical" evidence="14">
    <location>
        <begin position="283"/>
        <end position="305"/>
    </location>
</feature>
<feature type="transmembrane region" description="Helical" evidence="14">
    <location>
        <begin position="251"/>
        <end position="271"/>
    </location>
</feature>
<dbReference type="Pfam" id="PF09924">
    <property type="entry name" value="LPG_synthase_C"/>
    <property type="match status" value="1"/>
</dbReference>
<feature type="transmembrane region" description="Helical" evidence="14">
    <location>
        <begin position="54"/>
        <end position="75"/>
    </location>
</feature>
<dbReference type="Proteomes" id="UP000241507">
    <property type="component" value="Chromosome"/>
</dbReference>
<evidence type="ECO:0000259" key="15">
    <source>
        <dbReference type="Pfam" id="PF09924"/>
    </source>
</evidence>
<keyword evidence="6" id="KW-0808">Transferase</keyword>
<evidence type="ECO:0000256" key="7">
    <source>
        <dbReference type="ARBA" id="ARBA00022692"/>
    </source>
</evidence>
<dbReference type="GO" id="GO:0055091">
    <property type="term" value="P:phospholipid homeostasis"/>
    <property type="evidence" value="ECO:0007669"/>
    <property type="project" value="TreeGrafter"/>
</dbReference>
<dbReference type="GO" id="GO:0050071">
    <property type="term" value="F:phosphatidylglycerol lysyltransferase activity"/>
    <property type="evidence" value="ECO:0007669"/>
    <property type="project" value="UniProtKB-EC"/>
</dbReference>
<feature type="transmembrane region" description="Helical" evidence="14">
    <location>
        <begin position="135"/>
        <end position="160"/>
    </location>
</feature>
<evidence type="ECO:0000256" key="9">
    <source>
        <dbReference type="ARBA" id="ARBA00023098"/>
    </source>
</evidence>
<feature type="transmembrane region" description="Helical" evidence="14">
    <location>
        <begin position="325"/>
        <end position="345"/>
    </location>
</feature>
<evidence type="ECO:0000256" key="1">
    <source>
        <dbReference type="ARBA" id="ARBA00004651"/>
    </source>
</evidence>
<feature type="transmembrane region" description="Helical" evidence="14">
    <location>
        <begin position="419"/>
        <end position="437"/>
    </location>
</feature>
<evidence type="ECO:0000256" key="6">
    <source>
        <dbReference type="ARBA" id="ARBA00022679"/>
    </source>
</evidence>
<dbReference type="AlphaFoldDB" id="A0A2R3Z4D3"/>
<keyword evidence="8 14" id="KW-1133">Transmembrane helix</keyword>
<sequence>MKKAKNLISTLVVNKFFWQLLLAVFMIGTAIFFIRNEHVELLQIREKLEQSLPLYVLLGIALTIGYLLLQAKMYVHCFLSLGKKVPVMVALRLFLKRNFISVFLPAGGFSSLAFFTGEIEEREVSKSQIHLASTIFGFVGILSVVVVAIPIMAFAVFAYQLQSAELWGFGFLLLLSFCFVIFIFSVAKKGKAYHWLGRIRPSMKILLDEMIEQQINRKQLWLVLLTSIIIEFIGIFHLYIAMLALGFEPSWPAAIIGYIVMVMLLIASPFLRGLGAIEVSLTFILGQFGFDLLAAVAITLLYRFFEFWLPLVIGMFSFISKKDNLLLRILPAFIIFILGLVNIISAITPALPARLRLMKGLIPEELLATSNALVMVFGLILVILSFFLFKGSKRAWILGVSLTLFSAFGHLLKGADYEEASLAFIALAILLYTRRFYKLKPHPKFTRISFLALLYSLVALLSFGVISLYFINKRHFGIDFELWASIKSIFKLFFLFDSSGLEPQTAFARHFLTTMYISGGAVLAFIFSSLLRPYISTPYNSEEEKVLAQQLVEKYGNSALDYFKTYADKFFFFASDRDGFISFKITRHFAFVLENPVCKDEVAMEVLISEFDSFCEANGFISVFYRVPQNSLEVYKNLNKKSLPIGEEAVVELTDFKLEGGKMKTTRSAINRLTSEGFGIKIYTPPIKEGLLQKLEQVSDNWLEELGQKEIAFTQGIFDAGILKNQTIITVEDQEEKVYAFLNLIPDYVPGEATYDLIRKVGDAPNGVLDMLMAKTFLYLKEQGFRGVNIGLAPLSGIEGINLTEKSIKYAYENLRPFDHFKGLRKYKDKFGPRWEKKYLIYTHSYHLLQVPNALKRVSEGN</sequence>
<gene>
    <name evidence="16" type="ORF">C7S20_07455</name>
</gene>
<proteinExistence type="inferred from homology"/>
<evidence type="ECO:0000313" key="16">
    <source>
        <dbReference type="EMBL" id="AVR45119.1"/>
    </source>
</evidence>
<evidence type="ECO:0000256" key="2">
    <source>
        <dbReference type="ARBA" id="ARBA00008627"/>
    </source>
</evidence>
<evidence type="ECO:0000256" key="3">
    <source>
        <dbReference type="ARBA" id="ARBA00012014"/>
    </source>
</evidence>
<protein>
    <recommendedName>
        <fullName evidence="4">Phosphatidylglycerol lysyltransferase</fullName>
        <ecNumber evidence="3">2.3.2.3</ecNumber>
    </recommendedName>
    <alternativeName>
        <fullName evidence="12">Lysylphosphatidylglycerol synthase</fullName>
    </alternativeName>
</protein>
<feature type="transmembrane region" description="Helical" evidence="14">
    <location>
        <begin position="220"/>
        <end position="245"/>
    </location>
</feature>
<comment type="subcellular location">
    <subcellularLocation>
        <location evidence="1">Cell membrane</location>
        <topology evidence="1">Multi-pass membrane protein</topology>
    </subcellularLocation>
</comment>
<evidence type="ECO:0000256" key="10">
    <source>
        <dbReference type="ARBA" id="ARBA00023136"/>
    </source>
</evidence>
<dbReference type="InterPro" id="IPR051211">
    <property type="entry name" value="PG_lysyltransferase"/>
</dbReference>
<dbReference type="GO" id="GO:0046677">
    <property type="term" value="P:response to antibiotic"/>
    <property type="evidence" value="ECO:0007669"/>
    <property type="project" value="UniProtKB-KW"/>
</dbReference>
<keyword evidence="17" id="KW-1185">Reference proteome</keyword>
<comment type="similarity">
    <text evidence="2">Belongs to the LPG synthase family.</text>
</comment>
<feature type="transmembrane region" description="Helical" evidence="14">
    <location>
        <begin position="366"/>
        <end position="389"/>
    </location>
</feature>
<keyword evidence="9" id="KW-0443">Lipid metabolism</keyword>
<keyword evidence="7 14" id="KW-0812">Transmembrane</keyword>
<dbReference type="PANTHER" id="PTHR34697">
    <property type="entry name" value="PHOSPHATIDYLGLYCEROL LYSYLTRANSFERASE"/>
    <property type="match status" value="1"/>
</dbReference>
<dbReference type="OrthoDB" id="145485at2"/>
<evidence type="ECO:0000256" key="4">
    <source>
        <dbReference type="ARBA" id="ARBA00021546"/>
    </source>
</evidence>
<evidence type="ECO:0000256" key="8">
    <source>
        <dbReference type="ARBA" id="ARBA00022989"/>
    </source>
</evidence>
<dbReference type="InterPro" id="IPR024320">
    <property type="entry name" value="LPG_synthase_C"/>
</dbReference>
<comment type="catalytic activity">
    <reaction evidence="13">
        <text>L-lysyl-tRNA(Lys) + a 1,2-diacyl-sn-glycero-3-phospho-(1'-sn-glycerol) = a 1,2-diacyl-sn-glycero-3-phospho-1'-(3'-O-L-lysyl)-sn-glycerol + tRNA(Lys)</text>
        <dbReference type="Rhea" id="RHEA:10668"/>
        <dbReference type="Rhea" id="RHEA-COMP:9696"/>
        <dbReference type="Rhea" id="RHEA-COMP:9697"/>
        <dbReference type="ChEBI" id="CHEBI:64716"/>
        <dbReference type="ChEBI" id="CHEBI:75792"/>
        <dbReference type="ChEBI" id="CHEBI:78442"/>
        <dbReference type="ChEBI" id="CHEBI:78529"/>
        <dbReference type="EC" id="2.3.2.3"/>
    </reaction>
</comment>